<dbReference type="EMBL" id="CP134145">
    <property type="protein sequence ID" value="WNC72208.1"/>
    <property type="molecule type" value="Genomic_DNA"/>
</dbReference>
<keyword evidence="7" id="KW-1185">Reference proteome</keyword>
<keyword evidence="3 4" id="KW-0472">Membrane</keyword>
<feature type="transmembrane region" description="Helical" evidence="4">
    <location>
        <begin position="240"/>
        <end position="263"/>
    </location>
</feature>
<proteinExistence type="predicted"/>
<evidence type="ECO:0000256" key="2">
    <source>
        <dbReference type="ARBA" id="ARBA00022989"/>
    </source>
</evidence>
<feature type="transmembrane region" description="Helical" evidence="4">
    <location>
        <begin position="151"/>
        <end position="170"/>
    </location>
</feature>
<feature type="domain" description="Major facilitator superfamily (MFS) profile" evidence="5">
    <location>
        <begin position="7"/>
        <end position="427"/>
    </location>
</feature>
<evidence type="ECO:0000259" key="5">
    <source>
        <dbReference type="PROSITE" id="PS50850"/>
    </source>
</evidence>
<evidence type="ECO:0000313" key="6">
    <source>
        <dbReference type="EMBL" id="WNC72208.1"/>
    </source>
</evidence>
<dbReference type="RefSeq" id="WP_348391327.1">
    <property type="nucleotide sequence ID" value="NZ_CP134145.1"/>
</dbReference>
<protein>
    <submittedName>
        <fullName evidence="6">MFS transporter</fullName>
    </submittedName>
</protein>
<organism evidence="6 7">
    <name type="scientific">Thalassotalea psychrophila</name>
    <dbReference type="NCBI Taxonomy" id="3065647"/>
    <lineage>
        <taxon>Bacteria</taxon>
        <taxon>Pseudomonadati</taxon>
        <taxon>Pseudomonadota</taxon>
        <taxon>Gammaproteobacteria</taxon>
        <taxon>Alteromonadales</taxon>
        <taxon>Colwelliaceae</taxon>
        <taxon>Thalassotalea</taxon>
    </lineage>
</organism>
<keyword evidence="2 4" id="KW-1133">Transmembrane helix</keyword>
<dbReference type="SUPFAM" id="SSF103473">
    <property type="entry name" value="MFS general substrate transporter"/>
    <property type="match status" value="1"/>
</dbReference>
<dbReference type="PANTHER" id="PTHR23524:SF1">
    <property type="entry name" value="MRH DOMAIN-CONTAINING PROTEIN-RELATED"/>
    <property type="match status" value="1"/>
</dbReference>
<evidence type="ECO:0000313" key="7">
    <source>
        <dbReference type="Proteomes" id="UP001258994"/>
    </source>
</evidence>
<feature type="transmembrane region" description="Helical" evidence="4">
    <location>
        <begin position="90"/>
        <end position="108"/>
    </location>
</feature>
<feature type="transmembrane region" description="Helical" evidence="4">
    <location>
        <begin position="25"/>
        <end position="45"/>
    </location>
</feature>
<dbReference type="PANTHER" id="PTHR23524">
    <property type="entry name" value="TRANSPORTER, PUTATIVE (AFU_ORTHOLOGUE AFUA_8G04850)-RELATED"/>
    <property type="match status" value="1"/>
</dbReference>
<keyword evidence="1 4" id="KW-0812">Transmembrane</keyword>
<dbReference type="InterPro" id="IPR011701">
    <property type="entry name" value="MFS"/>
</dbReference>
<dbReference type="InterPro" id="IPR020846">
    <property type="entry name" value="MFS_dom"/>
</dbReference>
<feature type="transmembrane region" description="Helical" evidence="4">
    <location>
        <begin position="402"/>
        <end position="423"/>
    </location>
</feature>
<feature type="transmembrane region" description="Helical" evidence="4">
    <location>
        <begin position="120"/>
        <end position="139"/>
    </location>
</feature>
<evidence type="ECO:0000256" key="1">
    <source>
        <dbReference type="ARBA" id="ARBA00022692"/>
    </source>
</evidence>
<dbReference type="InterPro" id="IPR036259">
    <property type="entry name" value="MFS_trans_sf"/>
</dbReference>
<feature type="transmembrane region" description="Helical" evidence="4">
    <location>
        <begin position="373"/>
        <end position="396"/>
    </location>
</feature>
<feature type="transmembrane region" description="Helical" evidence="4">
    <location>
        <begin position="311"/>
        <end position="331"/>
    </location>
</feature>
<evidence type="ECO:0000256" key="3">
    <source>
        <dbReference type="ARBA" id="ARBA00023136"/>
    </source>
</evidence>
<evidence type="ECO:0000256" key="4">
    <source>
        <dbReference type="SAM" id="Phobius"/>
    </source>
</evidence>
<feature type="transmembrane region" description="Helical" evidence="4">
    <location>
        <begin position="283"/>
        <end position="304"/>
    </location>
</feature>
<dbReference type="Pfam" id="PF07690">
    <property type="entry name" value="MFS_1"/>
    <property type="match status" value="1"/>
</dbReference>
<dbReference type="Proteomes" id="UP001258994">
    <property type="component" value="Chromosome"/>
</dbReference>
<sequence length="446" mass="47326">MSQTAKKYLGIYINAGVNSWNMSSFYLTCIATILLATFINAFQPYLFTEIMHIPKSEHGSITGQLNFWGEMAIIATVGVWGAVSDKIGRRTVLCLGFLIVALAIYLYPRATSIEDLYLYRVIYGVGIAAATCMIVTLVADYAKDESRGKAAGLQGVCNGVGAVIALFVILRLPQVFQNGGASSVEAGLTTYNIAAIISVLVAIAAWFGLKAHVKHKDHGNENIGKKIVNGIRAAKDPGIALAYGASFVSRANLTIVGAFMTLWLSNYGTSEVGMTSAEALKRAGVIVAIAQGCALLAAPFFGILTDKINRVSALLIALFISFIGYCSTYFITDPFGGAMIIVVVIIGISEIGGIITSGVLIAQQTPTENRGAVIGIFNLSGAIGILVSSIVGGYLFDHWHNSGPFVFVGLCALIVFVWGLVVAKKVVPLNFKKVTPTKQSVFADAN</sequence>
<dbReference type="Gene3D" id="1.20.1250.20">
    <property type="entry name" value="MFS general substrate transporter like domains"/>
    <property type="match status" value="2"/>
</dbReference>
<gene>
    <name evidence="6" type="ORF">RGQ13_19110</name>
</gene>
<feature type="transmembrane region" description="Helical" evidence="4">
    <location>
        <begin position="65"/>
        <end position="83"/>
    </location>
</feature>
<accession>A0ABY9TV48</accession>
<reference evidence="7" key="1">
    <citation type="submission" date="2023-09" db="EMBL/GenBank/DDBJ databases">
        <authorList>
            <person name="Li S."/>
            <person name="Li X."/>
            <person name="Zhang C."/>
            <person name="Zhao Z."/>
        </authorList>
    </citation>
    <scope>NUCLEOTIDE SEQUENCE [LARGE SCALE GENOMIC DNA]</scope>
    <source>
        <strain evidence="7">SQ149</strain>
    </source>
</reference>
<feature type="transmembrane region" description="Helical" evidence="4">
    <location>
        <begin position="190"/>
        <end position="209"/>
    </location>
</feature>
<feature type="transmembrane region" description="Helical" evidence="4">
    <location>
        <begin position="337"/>
        <end position="361"/>
    </location>
</feature>
<name>A0ABY9TV48_9GAMM</name>
<dbReference type="PROSITE" id="PS50850">
    <property type="entry name" value="MFS"/>
    <property type="match status" value="1"/>
</dbReference>